<dbReference type="Proteomes" id="UP000612362">
    <property type="component" value="Unassembled WGS sequence"/>
</dbReference>
<name>A0A8J3MQY5_9CHLR</name>
<evidence type="ECO:0000313" key="2">
    <source>
        <dbReference type="Proteomes" id="UP000612362"/>
    </source>
</evidence>
<comment type="caution">
    <text evidence="1">The sequence shown here is derived from an EMBL/GenBank/DDBJ whole genome shotgun (WGS) entry which is preliminary data.</text>
</comment>
<dbReference type="EMBL" id="BNJF01000001">
    <property type="protein sequence ID" value="GHO43108.1"/>
    <property type="molecule type" value="Genomic_DNA"/>
</dbReference>
<reference evidence="1" key="1">
    <citation type="submission" date="2020-10" db="EMBL/GenBank/DDBJ databases">
        <title>Taxonomic study of unclassified bacteria belonging to the class Ktedonobacteria.</title>
        <authorList>
            <person name="Yabe S."/>
            <person name="Wang C.M."/>
            <person name="Zheng Y."/>
            <person name="Sakai Y."/>
            <person name="Cavaletti L."/>
            <person name="Monciardini P."/>
            <person name="Donadio S."/>
        </authorList>
    </citation>
    <scope>NUCLEOTIDE SEQUENCE</scope>
    <source>
        <strain evidence="1">SOSP1-1</strain>
    </source>
</reference>
<protein>
    <submittedName>
        <fullName evidence="1">Uncharacterized protein</fullName>
    </submittedName>
</protein>
<keyword evidence="2" id="KW-1185">Reference proteome</keyword>
<organism evidence="1 2">
    <name type="scientific">Ktedonospora formicarum</name>
    <dbReference type="NCBI Taxonomy" id="2778364"/>
    <lineage>
        <taxon>Bacteria</taxon>
        <taxon>Bacillati</taxon>
        <taxon>Chloroflexota</taxon>
        <taxon>Ktedonobacteria</taxon>
        <taxon>Ktedonobacterales</taxon>
        <taxon>Ktedonobacteraceae</taxon>
        <taxon>Ktedonospora</taxon>
    </lineage>
</organism>
<sequence length="62" mass="7248">MYLSGALKRLEMWEEGKIFEGAALCLIALDYAAPFWRRFATMSVYILNMTSAKLLFKRKPER</sequence>
<evidence type="ECO:0000313" key="1">
    <source>
        <dbReference type="EMBL" id="GHO43108.1"/>
    </source>
</evidence>
<proteinExistence type="predicted"/>
<dbReference type="AlphaFoldDB" id="A0A8J3MQY5"/>
<gene>
    <name evidence="1" type="ORF">KSX_12710</name>
</gene>
<accession>A0A8J3MQY5</accession>